<dbReference type="EMBL" id="CP147988">
    <property type="protein sequence ID" value="WXK49031.1"/>
    <property type="molecule type" value="Genomic_DNA"/>
</dbReference>
<proteinExistence type="predicted"/>
<dbReference type="RefSeq" id="WP_338839722.1">
    <property type="nucleotide sequence ID" value="NZ_CP147988.1"/>
</dbReference>
<reference evidence="2 3" key="1">
    <citation type="submission" date="2024-02" db="EMBL/GenBank/DDBJ databases">
        <title>complete genome of Flavobacterium ginsenosidimutans Str. YTB16.</title>
        <authorList>
            <person name="Wang Q."/>
        </authorList>
    </citation>
    <scope>NUCLEOTIDE SEQUENCE [LARGE SCALE GENOMIC DNA]</scope>
    <source>
        <strain evidence="2 3">YTB16</strain>
    </source>
</reference>
<name>A0ABZ2Q865_9FLAO</name>
<feature type="region of interest" description="Disordered" evidence="1">
    <location>
        <begin position="1"/>
        <end position="44"/>
    </location>
</feature>
<evidence type="ECO:0000256" key="1">
    <source>
        <dbReference type="SAM" id="MobiDB-lite"/>
    </source>
</evidence>
<evidence type="ECO:0000313" key="3">
    <source>
        <dbReference type="Proteomes" id="UP001447857"/>
    </source>
</evidence>
<gene>
    <name evidence="2" type="ORF">V6624_18590</name>
</gene>
<evidence type="ECO:0000313" key="2">
    <source>
        <dbReference type="EMBL" id="WXK49031.1"/>
    </source>
</evidence>
<keyword evidence="3" id="KW-1185">Reference proteome</keyword>
<dbReference type="Proteomes" id="UP001447857">
    <property type="component" value="Chromosome"/>
</dbReference>
<accession>A0ABZ2Q865</accession>
<protein>
    <submittedName>
        <fullName evidence="2">Uncharacterized protein</fullName>
    </submittedName>
</protein>
<organism evidence="2 3">
    <name type="scientific">Flavobacterium ginsenosidimutans</name>
    <dbReference type="NCBI Taxonomy" id="687844"/>
    <lineage>
        <taxon>Bacteria</taxon>
        <taxon>Pseudomonadati</taxon>
        <taxon>Bacteroidota</taxon>
        <taxon>Flavobacteriia</taxon>
        <taxon>Flavobacteriales</taxon>
        <taxon>Flavobacteriaceae</taxon>
        <taxon>Flavobacterium</taxon>
    </lineage>
</organism>
<feature type="compositionally biased region" description="Polar residues" evidence="1">
    <location>
        <begin position="16"/>
        <end position="30"/>
    </location>
</feature>
<sequence>MKTDTKENDRQDDENFQNTDSGKQGQQKTASPAAHLFTDNAQPDYQDDLSMQEISKYKVYTCLKKAKKSGQN</sequence>